<protein>
    <submittedName>
        <fullName evidence="1">1670_t:CDS:1</fullName>
    </submittedName>
</protein>
<sequence>MSINDICKLKCGNAEQFDKGKTIEDIFNDARKQVINYVNDLKNDYHTSAFVIMT</sequence>
<gene>
    <name evidence="1" type="ORF">RPERSI_LOCUS292</name>
</gene>
<evidence type="ECO:0000313" key="2">
    <source>
        <dbReference type="Proteomes" id="UP000789920"/>
    </source>
</evidence>
<dbReference type="Proteomes" id="UP000789920">
    <property type="component" value="Unassembled WGS sequence"/>
</dbReference>
<accession>A0ACA9KCB4</accession>
<comment type="caution">
    <text evidence="1">The sequence shown here is derived from an EMBL/GenBank/DDBJ whole genome shotgun (WGS) entry which is preliminary data.</text>
</comment>
<reference evidence="1" key="1">
    <citation type="submission" date="2021-06" db="EMBL/GenBank/DDBJ databases">
        <authorList>
            <person name="Kallberg Y."/>
            <person name="Tangrot J."/>
            <person name="Rosling A."/>
        </authorList>
    </citation>
    <scope>NUCLEOTIDE SEQUENCE</scope>
    <source>
        <strain evidence="1">MA461A</strain>
    </source>
</reference>
<keyword evidence="2" id="KW-1185">Reference proteome</keyword>
<proteinExistence type="predicted"/>
<dbReference type="EMBL" id="CAJVQC010000210">
    <property type="protein sequence ID" value="CAG8464334.1"/>
    <property type="molecule type" value="Genomic_DNA"/>
</dbReference>
<evidence type="ECO:0000313" key="1">
    <source>
        <dbReference type="EMBL" id="CAG8464334.1"/>
    </source>
</evidence>
<organism evidence="1 2">
    <name type="scientific">Racocetra persica</name>
    <dbReference type="NCBI Taxonomy" id="160502"/>
    <lineage>
        <taxon>Eukaryota</taxon>
        <taxon>Fungi</taxon>
        <taxon>Fungi incertae sedis</taxon>
        <taxon>Mucoromycota</taxon>
        <taxon>Glomeromycotina</taxon>
        <taxon>Glomeromycetes</taxon>
        <taxon>Diversisporales</taxon>
        <taxon>Gigasporaceae</taxon>
        <taxon>Racocetra</taxon>
    </lineage>
</organism>
<name>A0ACA9KCB4_9GLOM</name>